<evidence type="ECO:0000313" key="1">
    <source>
        <dbReference type="EMBL" id="RVX40713.1"/>
    </source>
</evidence>
<protein>
    <submittedName>
        <fullName evidence="1">Uncharacterized protein</fullName>
    </submittedName>
</protein>
<dbReference type="EMBL" id="SAUN01000001">
    <property type="protein sequence ID" value="RVX40713.1"/>
    <property type="molecule type" value="Genomic_DNA"/>
</dbReference>
<dbReference type="OrthoDB" id="3700890at2"/>
<organism evidence="1 2">
    <name type="scientific">Nonomuraea polychroma</name>
    <dbReference type="NCBI Taxonomy" id="46176"/>
    <lineage>
        <taxon>Bacteria</taxon>
        <taxon>Bacillati</taxon>
        <taxon>Actinomycetota</taxon>
        <taxon>Actinomycetes</taxon>
        <taxon>Streptosporangiales</taxon>
        <taxon>Streptosporangiaceae</taxon>
        <taxon>Nonomuraea</taxon>
    </lineage>
</organism>
<dbReference type="AlphaFoldDB" id="A0A438M5N3"/>
<reference evidence="1 2" key="1">
    <citation type="submission" date="2019-01" db="EMBL/GenBank/DDBJ databases">
        <title>Sequencing the genomes of 1000 actinobacteria strains.</title>
        <authorList>
            <person name="Klenk H.-P."/>
        </authorList>
    </citation>
    <scope>NUCLEOTIDE SEQUENCE [LARGE SCALE GENOMIC DNA]</scope>
    <source>
        <strain evidence="1 2">DSM 43925</strain>
    </source>
</reference>
<gene>
    <name evidence="1" type="ORF">EDD27_3132</name>
</gene>
<dbReference type="Proteomes" id="UP000284824">
    <property type="component" value="Unassembled WGS sequence"/>
</dbReference>
<proteinExistence type="predicted"/>
<evidence type="ECO:0000313" key="2">
    <source>
        <dbReference type="Proteomes" id="UP000284824"/>
    </source>
</evidence>
<dbReference type="RefSeq" id="WP_127933050.1">
    <property type="nucleotide sequence ID" value="NZ_SAUN01000001.1"/>
</dbReference>
<sequence length="115" mass="12091">MIHELRRPQQVRAACGDDDLVMWVAQGLRSGARAWALGDAVVAACPAVSRRDRLAVWGGRAGAAALVRHALAELGPAFRPFGEVELMRHVTGAVDGLEPGGADGGRRQCRGDPGV</sequence>
<accession>A0A438M5N3</accession>
<keyword evidence="2" id="KW-1185">Reference proteome</keyword>
<name>A0A438M5N3_9ACTN</name>
<comment type="caution">
    <text evidence="1">The sequence shown here is derived from an EMBL/GenBank/DDBJ whole genome shotgun (WGS) entry which is preliminary data.</text>
</comment>